<dbReference type="Gene3D" id="1.10.10.10">
    <property type="entry name" value="Winged helix-like DNA-binding domain superfamily/Winged helix DNA-binding domain"/>
    <property type="match status" value="1"/>
</dbReference>
<organism evidence="2 3">
    <name type="scientific">Kluyvera cryocrescens</name>
    <name type="common">Kluyvera citrophila</name>
    <dbReference type="NCBI Taxonomy" id="580"/>
    <lineage>
        <taxon>Bacteria</taxon>
        <taxon>Pseudomonadati</taxon>
        <taxon>Pseudomonadota</taxon>
        <taxon>Gammaproteobacteria</taxon>
        <taxon>Enterobacterales</taxon>
        <taxon>Enterobacteriaceae</taxon>
        <taxon>Kluyvera</taxon>
    </lineage>
</organism>
<dbReference type="InterPro" id="IPR036388">
    <property type="entry name" value="WH-like_DNA-bd_sf"/>
</dbReference>
<dbReference type="GO" id="GO:0010288">
    <property type="term" value="P:response to lead ion"/>
    <property type="evidence" value="ECO:0007669"/>
    <property type="project" value="TreeGrafter"/>
</dbReference>
<dbReference type="EMBL" id="JAUEQX010000007">
    <property type="protein sequence ID" value="MDW3777120.1"/>
    <property type="molecule type" value="Genomic_DNA"/>
</dbReference>
<dbReference type="CDD" id="cd00090">
    <property type="entry name" value="HTH_ARSR"/>
    <property type="match status" value="1"/>
</dbReference>
<dbReference type="InterPro" id="IPR001845">
    <property type="entry name" value="HTH_ArsR_DNA-bd_dom"/>
</dbReference>
<accession>A0AAW9C6H9</accession>
<protein>
    <submittedName>
        <fullName evidence="2">Winged helix-turn-helix domain-containing protein</fullName>
    </submittedName>
</protein>
<dbReference type="SMART" id="SM00418">
    <property type="entry name" value="HTH_ARSR"/>
    <property type="match status" value="1"/>
</dbReference>
<sequence>MVAVATAMSDPSRVSMLCALMDGRAWTATELCAVADIAPSTASAHLNKLLQGQLVSCLSQGRHRYYRLASREIAALLENLMGVSMRLSTPQKCSTPVNLRKARTCYDHLAGEVAVKLYAIMEERGWFTPDGSELSGEGIVQFRALGAHWDPRSQRKTACGCLDWSERRLHLGGSCGAALLVAFERHGWLTRLVGYREVNFTEEGKRALTRIFKLTL</sequence>
<dbReference type="Proteomes" id="UP001276300">
    <property type="component" value="Unassembled WGS sequence"/>
</dbReference>
<dbReference type="NCBIfam" id="NF033788">
    <property type="entry name" value="HTH_metalloreg"/>
    <property type="match status" value="1"/>
</dbReference>
<evidence type="ECO:0000259" key="1">
    <source>
        <dbReference type="PROSITE" id="PS50987"/>
    </source>
</evidence>
<evidence type="ECO:0000313" key="3">
    <source>
        <dbReference type="Proteomes" id="UP001276300"/>
    </source>
</evidence>
<comment type="caution">
    <text evidence="2">The sequence shown here is derived from an EMBL/GenBank/DDBJ whole genome shotgun (WGS) entry which is preliminary data.</text>
</comment>
<dbReference type="GO" id="GO:0003700">
    <property type="term" value="F:DNA-binding transcription factor activity"/>
    <property type="evidence" value="ECO:0007669"/>
    <property type="project" value="InterPro"/>
</dbReference>
<dbReference type="SUPFAM" id="SSF46785">
    <property type="entry name" value="Winged helix' DNA-binding domain"/>
    <property type="match status" value="1"/>
</dbReference>
<feature type="domain" description="HTH arsR-type" evidence="1">
    <location>
        <begin position="1"/>
        <end position="88"/>
    </location>
</feature>
<evidence type="ECO:0000313" key="2">
    <source>
        <dbReference type="EMBL" id="MDW3777120.1"/>
    </source>
</evidence>
<gene>
    <name evidence="2" type="ORF">QWU01_09880</name>
</gene>
<dbReference type="InterPro" id="IPR052543">
    <property type="entry name" value="HTH_Metal-responsive_Reg"/>
</dbReference>
<dbReference type="GO" id="GO:0046686">
    <property type="term" value="P:response to cadmium ion"/>
    <property type="evidence" value="ECO:0007669"/>
    <property type="project" value="TreeGrafter"/>
</dbReference>
<dbReference type="Pfam" id="PF12840">
    <property type="entry name" value="HTH_20"/>
    <property type="match status" value="1"/>
</dbReference>
<dbReference type="GO" id="GO:0032791">
    <property type="term" value="F:lead ion binding"/>
    <property type="evidence" value="ECO:0007669"/>
    <property type="project" value="TreeGrafter"/>
</dbReference>
<name>A0AAW9C6H9_KLUCR</name>
<dbReference type="AlphaFoldDB" id="A0AAW9C6H9"/>
<dbReference type="InterPro" id="IPR036390">
    <property type="entry name" value="WH_DNA-bd_sf"/>
</dbReference>
<reference evidence="2" key="1">
    <citation type="journal article" date="2023" name="J Glob Antimicrob Resist">
        <title>Emergence of NDM-1 and KPC-3 carbapenemases in Kluyvera cryocrescens: Investigating genetic heterogeneity and acquisition routes of blaNDM-1 in Enterobacterales species in Portugal.</title>
        <authorList>
            <person name="Loiodice M."/>
            <person name="Ribeiro M."/>
            <person name="Peixe L."/>
            <person name="Novais A."/>
        </authorList>
    </citation>
    <scope>NUCLEOTIDE SEQUENCE</scope>
    <source>
        <strain evidence="2">K629</strain>
    </source>
</reference>
<dbReference type="InterPro" id="IPR011991">
    <property type="entry name" value="ArsR-like_HTH"/>
</dbReference>
<dbReference type="GO" id="GO:0097063">
    <property type="term" value="F:cadmium ion sensor activity"/>
    <property type="evidence" value="ECO:0007669"/>
    <property type="project" value="TreeGrafter"/>
</dbReference>
<dbReference type="PANTHER" id="PTHR39168:SF1">
    <property type="entry name" value="TRANSCRIPTIONAL REGULATORY PROTEIN"/>
    <property type="match status" value="1"/>
</dbReference>
<dbReference type="GO" id="GO:0003677">
    <property type="term" value="F:DNA binding"/>
    <property type="evidence" value="ECO:0007669"/>
    <property type="project" value="TreeGrafter"/>
</dbReference>
<proteinExistence type="predicted"/>
<dbReference type="PANTHER" id="PTHR39168">
    <property type="entry name" value="TRANSCRIPTIONAL REGULATOR-RELATED"/>
    <property type="match status" value="1"/>
</dbReference>
<dbReference type="PROSITE" id="PS50987">
    <property type="entry name" value="HTH_ARSR_2"/>
    <property type="match status" value="1"/>
</dbReference>
<dbReference type="RefSeq" id="WP_281549063.1">
    <property type="nucleotide sequence ID" value="NZ_CALMQG010000021.1"/>
</dbReference>